<dbReference type="Proteomes" id="UP000187651">
    <property type="component" value="Unassembled WGS sequence"/>
</dbReference>
<dbReference type="AlphaFoldDB" id="A0A1G9VNC7"/>
<dbReference type="GO" id="GO:0006353">
    <property type="term" value="P:DNA-templated transcription termination"/>
    <property type="evidence" value="ECO:0007669"/>
    <property type="project" value="UniProtKB-UniRule"/>
</dbReference>
<organism evidence="8 9">
    <name type="scientific">Lachnospira pectinoschiza</name>
    <dbReference type="NCBI Taxonomy" id="28052"/>
    <lineage>
        <taxon>Bacteria</taxon>
        <taxon>Bacillati</taxon>
        <taxon>Bacillota</taxon>
        <taxon>Clostridia</taxon>
        <taxon>Lachnospirales</taxon>
        <taxon>Lachnospiraceae</taxon>
        <taxon>Lachnospira</taxon>
    </lineage>
</organism>
<dbReference type="NCBIfam" id="TIGR01951">
    <property type="entry name" value="nusB"/>
    <property type="match status" value="1"/>
</dbReference>
<protein>
    <recommendedName>
        <fullName evidence="6">Transcription antitermination protein NusB</fullName>
    </recommendedName>
    <alternativeName>
        <fullName evidence="6">Antitermination factor NusB</fullName>
    </alternativeName>
</protein>
<sequence length="144" mass="16618">MSRMNRTVMREHIFKLLFRVEFHDTVEFEQQISLYFENLREGTKEERGIDINEADYNYIHDKAIAIKNNLADIDAKINEISEGWPTTRLGKAELSIMRLATYEVMYDDDIPTNVAINEAIELAKKYGSDNAPSFINGVLAKLNN</sequence>
<keyword evidence="9" id="KW-1185">Reference proteome</keyword>
<dbReference type="Gene3D" id="1.10.940.10">
    <property type="entry name" value="NusB-like"/>
    <property type="match status" value="1"/>
</dbReference>
<dbReference type="GO" id="GO:0031564">
    <property type="term" value="P:transcription antitermination"/>
    <property type="evidence" value="ECO:0007669"/>
    <property type="project" value="UniProtKB-KW"/>
</dbReference>
<dbReference type="InterPro" id="IPR011605">
    <property type="entry name" value="NusB_fam"/>
</dbReference>
<keyword evidence="4 6" id="KW-0805">Transcription regulation</keyword>
<dbReference type="SUPFAM" id="SSF48013">
    <property type="entry name" value="NusB-like"/>
    <property type="match status" value="1"/>
</dbReference>
<evidence type="ECO:0000256" key="2">
    <source>
        <dbReference type="ARBA" id="ARBA00022814"/>
    </source>
</evidence>
<feature type="domain" description="NusB/RsmB/TIM44" evidence="7">
    <location>
        <begin position="9"/>
        <end position="142"/>
    </location>
</feature>
<dbReference type="EMBL" id="FNHZ01000002">
    <property type="protein sequence ID" value="SDM73637.1"/>
    <property type="molecule type" value="Genomic_DNA"/>
</dbReference>
<name>A0A1G9VNC7_9FIRM</name>
<gene>
    <name evidence="6" type="primary">nusB</name>
    <name evidence="8" type="ORF">SAMN05216544_1020</name>
</gene>
<evidence type="ECO:0000256" key="1">
    <source>
        <dbReference type="ARBA" id="ARBA00005952"/>
    </source>
</evidence>
<comment type="function">
    <text evidence="6">Involved in transcription antitermination. Required for transcription of ribosomal RNA (rRNA) genes. Binds specifically to the boxA antiterminator sequence of the ribosomal RNA (rrn) operons.</text>
</comment>
<evidence type="ECO:0000313" key="8">
    <source>
        <dbReference type="EMBL" id="SDM73637.1"/>
    </source>
</evidence>
<dbReference type="GO" id="GO:0003723">
    <property type="term" value="F:RNA binding"/>
    <property type="evidence" value="ECO:0007669"/>
    <property type="project" value="UniProtKB-UniRule"/>
</dbReference>
<dbReference type="PANTHER" id="PTHR11078">
    <property type="entry name" value="N UTILIZATION SUBSTANCE PROTEIN B-RELATED"/>
    <property type="match status" value="1"/>
</dbReference>
<keyword evidence="2 6" id="KW-0889">Transcription antitermination</keyword>
<evidence type="ECO:0000259" key="7">
    <source>
        <dbReference type="Pfam" id="PF01029"/>
    </source>
</evidence>
<reference evidence="9" key="1">
    <citation type="submission" date="2016-10" db="EMBL/GenBank/DDBJ databases">
        <authorList>
            <person name="Varghese N."/>
            <person name="Submissions S."/>
        </authorList>
    </citation>
    <scope>NUCLEOTIDE SEQUENCE [LARGE SCALE GENOMIC DNA]</scope>
    <source>
        <strain evidence="9">M83</strain>
    </source>
</reference>
<dbReference type="GO" id="GO:0005829">
    <property type="term" value="C:cytosol"/>
    <property type="evidence" value="ECO:0007669"/>
    <property type="project" value="TreeGrafter"/>
</dbReference>
<dbReference type="InterPro" id="IPR035926">
    <property type="entry name" value="NusB-like_sf"/>
</dbReference>
<keyword evidence="3 6" id="KW-0694">RNA-binding</keyword>
<evidence type="ECO:0000256" key="5">
    <source>
        <dbReference type="ARBA" id="ARBA00023163"/>
    </source>
</evidence>
<dbReference type="Pfam" id="PF01029">
    <property type="entry name" value="NusB"/>
    <property type="match status" value="1"/>
</dbReference>
<dbReference type="RefSeq" id="WP_330361974.1">
    <property type="nucleotide sequence ID" value="NZ_FNHZ01000002.1"/>
</dbReference>
<evidence type="ECO:0000313" key="9">
    <source>
        <dbReference type="Proteomes" id="UP000187651"/>
    </source>
</evidence>
<evidence type="ECO:0000256" key="4">
    <source>
        <dbReference type="ARBA" id="ARBA00023015"/>
    </source>
</evidence>
<accession>A0A1G9VNC7</accession>
<dbReference type="InterPro" id="IPR006027">
    <property type="entry name" value="NusB_RsmB_TIM44"/>
</dbReference>
<proteinExistence type="inferred from homology"/>
<evidence type="ECO:0000256" key="3">
    <source>
        <dbReference type="ARBA" id="ARBA00022884"/>
    </source>
</evidence>
<dbReference type="PANTHER" id="PTHR11078:SF3">
    <property type="entry name" value="ANTITERMINATION NUSB DOMAIN-CONTAINING PROTEIN"/>
    <property type="match status" value="1"/>
</dbReference>
<evidence type="ECO:0000256" key="6">
    <source>
        <dbReference type="HAMAP-Rule" id="MF_00073"/>
    </source>
</evidence>
<comment type="similarity">
    <text evidence="1 6">Belongs to the NusB family.</text>
</comment>
<keyword evidence="5 6" id="KW-0804">Transcription</keyword>
<dbReference type="HAMAP" id="MF_00073">
    <property type="entry name" value="NusB"/>
    <property type="match status" value="1"/>
</dbReference>